<reference evidence="6" key="3">
    <citation type="submission" date="2015-04" db="UniProtKB">
        <authorList>
            <consortium name="EnsemblPlants"/>
        </authorList>
    </citation>
    <scope>IDENTIFICATION</scope>
    <source>
        <strain evidence="6">cv. Jemalong A17</strain>
    </source>
</reference>
<feature type="domain" description="Symplekin/Pta1 N-terminal" evidence="2">
    <location>
        <begin position="98"/>
        <end position="316"/>
    </location>
</feature>
<evidence type="ECO:0000313" key="7">
    <source>
        <dbReference type="Proteomes" id="UP000002051"/>
    </source>
</evidence>
<feature type="domain" description="Symplekin C-terminal" evidence="3">
    <location>
        <begin position="1100"/>
        <end position="1278"/>
    </location>
</feature>
<dbReference type="EnsemblPlants" id="KEH36115">
    <property type="protein sequence ID" value="KEH36115"/>
    <property type="gene ID" value="MTR_3g111090"/>
</dbReference>
<reference evidence="4 7" key="1">
    <citation type="journal article" date="2011" name="Nature">
        <title>The Medicago genome provides insight into the evolution of rhizobial symbioses.</title>
        <authorList>
            <person name="Young N.D."/>
            <person name="Debelle F."/>
            <person name="Oldroyd G.E."/>
            <person name="Geurts R."/>
            <person name="Cannon S.B."/>
            <person name="Udvardi M.K."/>
            <person name="Benedito V.A."/>
            <person name="Mayer K.F."/>
            <person name="Gouzy J."/>
            <person name="Schoof H."/>
            <person name="Van de Peer Y."/>
            <person name="Proost S."/>
            <person name="Cook D.R."/>
            <person name="Meyers B.C."/>
            <person name="Spannagl M."/>
            <person name="Cheung F."/>
            <person name="De Mita S."/>
            <person name="Krishnakumar V."/>
            <person name="Gundlach H."/>
            <person name="Zhou S."/>
            <person name="Mudge J."/>
            <person name="Bharti A.K."/>
            <person name="Murray J.D."/>
            <person name="Naoumkina M.A."/>
            <person name="Rosen B."/>
            <person name="Silverstein K.A."/>
            <person name="Tang H."/>
            <person name="Rombauts S."/>
            <person name="Zhao P.X."/>
            <person name="Zhou P."/>
            <person name="Barbe V."/>
            <person name="Bardou P."/>
            <person name="Bechner M."/>
            <person name="Bellec A."/>
            <person name="Berger A."/>
            <person name="Berges H."/>
            <person name="Bidwell S."/>
            <person name="Bisseling T."/>
            <person name="Choisne N."/>
            <person name="Couloux A."/>
            <person name="Denny R."/>
            <person name="Deshpande S."/>
            <person name="Dai X."/>
            <person name="Doyle J.J."/>
            <person name="Dudez A.M."/>
            <person name="Farmer A.D."/>
            <person name="Fouteau S."/>
            <person name="Franken C."/>
            <person name="Gibelin C."/>
            <person name="Gish J."/>
            <person name="Goldstein S."/>
            <person name="Gonzalez A.J."/>
            <person name="Green P.J."/>
            <person name="Hallab A."/>
            <person name="Hartog M."/>
            <person name="Hua A."/>
            <person name="Humphray S.J."/>
            <person name="Jeong D.H."/>
            <person name="Jing Y."/>
            <person name="Jocker A."/>
            <person name="Kenton S.M."/>
            <person name="Kim D.J."/>
            <person name="Klee K."/>
            <person name="Lai H."/>
            <person name="Lang C."/>
            <person name="Lin S."/>
            <person name="Macmil S.L."/>
            <person name="Magdelenat G."/>
            <person name="Matthews L."/>
            <person name="McCorrison J."/>
            <person name="Monaghan E.L."/>
            <person name="Mun J.H."/>
            <person name="Najar F.Z."/>
            <person name="Nicholson C."/>
            <person name="Noirot C."/>
            <person name="O'Bleness M."/>
            <person name="Paule C.R."/>
            <person name="Poulain J."/>
            <person name="Prion F."/>
            <person name="Qin B."/>
            <person name="Qu C."/>
            <person name="Retzel E.F."/>
            <person name="Riddle C."/>
            <person name="Sallet E."/>
            <person name="Samain S."/>
            <person name="Samson N."/>
            <person name="Sanders I."/>
            <person name="Saurat O."/>
            <person name="Scarpelli C."/>
            <person name="Schiex T."/>
            <person name="Segurens B."/>
            <person name="Severin A.J."/>
            <person name="Sherrier D.J."/>
            <person name="Shi R."/>
            <person name="Sims S."/>
            <person name="Singer S.R."/>
            <person name="Sinharoy S."/>
            <person name="Sterck L."/>
            <person name="Viollet A."/>
            <person name="Wang B.B."/>
            <person name="Wang K."/>
            <person name="Wang M."/>
            <person name="Wang X."/>
            <person name="Warfsmann J."/>
            <person name="Weissenbach J."/>
            <person name="White D.D."/>
            <person name="White J.D."/>
            <person name="Wiley G.B."/>
            <person name="Wincker P."/>
            <person name="Xing Y."/>
            <person name="Yang L."/>
            <person name="Yao Z."/>
            <person name="Ying F."/>
            <person name="Zhai J."/>
            <person name="Zhou L."/>
            <person name="Zuber A."/>
            <person name="Denarie J."/>
            <person name="Dixon R.A."/>
            <person name="May G.D."/>
            <person name="Schwartz D.C."/>
            <person name="Rogers J."/>
            <person name="Quetier F."/>
            <person name="Town C.D."/>
            <person name="Roe B.A."/>
        </authorList>
    </citation>
    <scope>NUCLEOTIDE SEQUENCE [LARGE SCALE GENOMIC DNA]</scope>
    <source>
        <strain evidence="4">A17</strain>
        <strain evidence="6 7">cv. Jemalong A17</strain>
    </source>
</reference>
<dbReference type="Pfam" id="PF12295">
    <property type="entry name" value="Symplekin_C"/>
    <property type="match status" value="1"/>
</dbReference>
<feature type="compositionally biased region" description="Basic and acidic residues" evidence="1">
    <location>
        <begin position="542"/>
        <end position="558"/>
    </location>
</feature>
<feature type="compositionally biased region" description="Low complexity" evidence="1">
    <location>
        <begin position="523"/>
        <end position="534"/>
    </location>
</feature>
<name>A0A072VD61_MEDTR</name>
<feature type="region of interest" description="Disordered" evidence="1">
    <location>
        <begin position="523"/>
        <end position="570"/>
    </location>
</feature>
<feature type="region of interest" description="Disordered" evidence="1">
    <location>
        <begin position="949"/>
        <end position="989"/>
    </location>
</feature>
<dbReference type="InterPro" id="IPR022075">
    <property type="entry name" value="Symplekin_C"/>
</dbReference>
<dbReference type="EMBL" id="PSQE01000003">
    <property type="protein sequence ID" value="RHN70945.1"/>
    <property type="molecule type" value="Genomic_DNA"/>
</dbReference>
<keyword evidence="7" id="KW-1185">Reference proteome</keyword>
<organism evidence="4 7">
    <name type="scientific">Medicago truncatula</name>
    <name type="common">Barrel medic</name>
    <name type="synonym">Medicago tribuloides</name>
    <dbReference type="NCBI Taxonomy" id="3880"/>
    <lineage>
        <taxon>Eukaryota</taxon>
        <taxon>Viridiplantae</taxon>
        <taxon>Streptophyta</taxon>
        <taxon>Embryophyta</taxon>
        <taxon>Tracheophyta</taxon>
        <taxon>Spermatophyta</taxon>
        <taxon>Magnoliopsida</taxon>
        <taxon>eudicotyledons</taxon>
        <taxon>Gunneridae</taxon>
        <taxon>Pentapetalae</taxon>
        <taxon>rosids</taxon>
        <taxon>fabids</taxon>
        <taxon>Fabales</taxon>
        <taxon>Fabaceae</taxon>
        <taxon>Papilionoideae</taxon>
        <taxon>50 kb inversion clade</taxon>
        <taxon>NPAAA clade</taxon>
        <taxon>Hologalegina</taxon>
        <taxon>IRL clade</taxon>
        <taxon>Trifolieae</taxon>
        <taxon>Medicago</taxon>
    </lineage>
</organism>
<feature type="compositionally biased region" description="Polar residues" evidence="1">
    <location>
        <begin position="1328"/>
        <end position="1338"/>
    </location>
</feature>
<protein>
    <submittedName>
        <fullName evidence="5">Putative symplekin</fullName>
    </submittedName>
    <submittedName>
        <fullName evidence="4">Symplekin tight junction protein carboxy-terminal protein</fullName>
    </submittedName>
</protein>
<dbReference type="Gramene" id="rna19581">
    <property type="protein sequence ID" value="RHN70945.1"/>
    <property type="gene ID" value="gene19581"/>
</dbReference>
<reference evidence="4 7" key="2">
    <citation type="journal article" date="2014" name="BMC Genomics">
        <title>An improved genome release (version Mt4.0) for the model legume Medicago truncatula.</title>
        <authorList>
            <person name="Tang H."/>
            <person name="Krishnakumar V."/>
            <person name="Bidwell S."/>
            <person name="Rosen B."/>
            <person name="Chan A."/>
            <person name="Zhou S."/>
            <person name="Gentzbittel L."/>
            <person name="Childs K.L."/>
            <person name="Yandell M."/>
            <person name="Gundlach H."/>
            <person name="Mayer K.F."/>
            <person name="Schwartz D.C."/>
            <person name="Town C.D."/>
        </authorList>
    </citation>
    <scope>GENOME REANNOTATION</scope>
    <source>
        <strain evidence="4">A17</strain>
        <strain evidence="6 7">cv. Jemalong A17</strain>
    </source>
</reference>
<dbReference type="ExpressionAtlas" id="A0A072VD61">
    <property type="expression patterns" value="differential"/>
</dbReference>
<dbReference type="GO" id="GO:0071333">
    <property type="term" value="P:cellular response to glucose stimulus"/>
    <property type="evidence" value="ECO:0007669"/>
    <property type="project" value="EnsemblPlants"/>
</dbReference>
<feature type="region of interest" description="Disordered" evidence="1">
    <location>
        <begin position="1318"/>
        <end position="1338"/>
    </location>
</feature>
<dbReference type="OrthoDB" id="331600at2759"/>
<evidence type="ECO:0000313" key="5">
    <source>
        <dbReference type="EMBL" id="RHN70945.1"/>
    </source>
</evidence>
<dbReference type="Pfam" id="PF11935">
    <property type="entry name" value="SYMPK_PTA1_N"/>
    <property type="match status" value="1"/>
</dbReference>
<dbReference type="PANTHER" id="PTHR47184:SF3">
    <property type="entry name" value="PHOSPHATIDYLINOSITOL 3-AND 4-KINASE FAMILY PROTEIN-RELATED"/>
    <property type="match status" value="1"/>
</dbReference>
<evidence type="ECO:0000313" key="4">
    <source>
        <dbReference type="EMBL" id="KEH36115.1"/>
    </source>
</evidence>
<evidence type="ECO:0000259" key="2">
    <source>
        <dbReference type="Pfam" id="PF11935"/>
    </source>
</evidence>
<dbReference type="STRING" id="3880.A0A072VD61"/>
<feature type="compositionally biased region" description="Basic and acidic residues" evidence="1">
    <location>
        <begin position="358"/>
        <end position="369"/>
    </location>
</feature>
<dbReference type="Proteomes" id="UP000002051">
    <property type="component" value="Chromosome 3"/>
</dbReference>
<dbReference type="EMBL" id="CM001219">
    <property type="protein sequence ID" value="KEH36115.1"/>
    <property type="molecule type" value="Genomic_DNA"/>
</dbReference>
<evidence type="ECO:0000259" key="3">
    <source>
        <dbReference type="Pfam" id="PF12295"/>
    </source>
</evidence>
<feature type="compositionally biased region" description="Polar residues" evidence="1">
    <location>
        <begin position="348"/>
        <end position="357"/>
    </location>
</feature>
<dbReference type="PANTHER" id="PTHR47184">
    <property type="entry name" value="PHOSPHATIDYLINOSITOL 3-AND 4-KINASE FAMILY PROTEIN-RELATED"/>
    <property type="match status" value="1"/>
</dbReference>
<dbReference type="InterPro" id="IPR032460">
    <property type="entry name" value="Symplekin/Pta1_N"/>
</dbReference>
<gene>
    <name evidence="6" type="primary">25490161</name>
    <name evidence="4" type="ordered locus">MTR_3g111090</name>
    <name evidence="5" type="ORF">MtrunA17_Chr3g0140961</name>
</gene>
<feature type="region of interest" description="Disordered" evidence="1">
    <location>
        <begin position="611"/>
        <end position="638"/>
    </location>
</feature>
<proteinExistence type="predicted"/>
<feature type="compositionally biased region" description="Polar residues" evidence="1">
    <location>
        <begin position="949"/>
        <end position="974"/>
    </location>
</feature>
<dbReference type="InterPro" id="IPR011989">
    <property type="entry name" value="ARM-like"/>
</dbReference>
<dbReference type="HOGENOM" id="CLU_004540_1_0_1"/>
<reference evidence="5" key="4">
    <citation type="journal article" date="2018" name="Nat. Plants">
        <title>Whole-genome landscape of Medicago truncatula symbiotic genes.</title>
        <authorList>
            <person name="Pecrix Y."/>
            <person name="Gamas P."/>
            <person name="Carrere S."/>
        </authorList>
    </citation>
    <scope>NUCLEOTIDE SEQUENCE</scope>
    <source>
        <tissue evidence="5">Leaves</tissue>
    </source>
</reference>
<accession>A0A072VD61</accession>
<dbReference type="Proteomes" id="UP000265566">
    <property type="component" value="Chromosome 3"/>
</dbReference>
<evidence type="ECO:0000256" key="1">
    <source>
        <dbReference type="SAM" id="MobiDB-lite"/>
    </source>
</evidence>
<dbReference type="SUPFAM" id="SSF48371">
    <property type="entry name" value="ARM repeat"/>
    <property type="match status" value="1"/>
</dbReference>
<feature type="region of interest" description="Disordered" evidence="1">
    <location>
        <begin position="340"/>
        <end position="372"/>
    </location>
</feature>
<dbReference type="Gene3D" id="1.25.10.10">
    <property type="entry name" value="Leucine-rich Repeat Variant"/>
    <property type="match status" value="1"/>
</dbReference>
<dbReference type="GO" id="GO:0005847">
    <property type="term" value="C:mRNA cleavage and polyadenylation specificity factor complex"/>
    <property type="evidence" value="ECO:0000318"/>
    <property type="project" value="GO_Central"/>
</dbReference>
<dbReference type="InterPro" id="IPR016024">
    <property type="entry name" value="ARM-type_fold"/>
</dbReference>
<dbReference type="KEGG" id="mtr:25490161"/>
<feature type="compositionally biased region" description="Basic and acidic residues" evidence="1">
    <location>
        <begin position="628"/>
        <end position="638"/>
    </location>
</feature>
<evidence type="ECO:0000313" key="6">
    <source>
        <dbReference type="EnsemblPlants" id="KEH36115"/>
    </source>
</evidence>
<sequence length="1338" mass="146447">MAAPPPTKDQVLSLLAAANNHGDISVKTTSLKQAKDLLLSIDPSLAADLFPYLLELQSSHQPLVRKLLIQIIEEIGFRAVQHSPTLISSLLTFLRDTDATVVKQSIISGTNIFCACFEELILQFQQCGKVERWLEEIWMWMFKFKEAVFEIALEGGSVGIKLLALKFLEIFVLLFTSDISDSEKSATEGVRQAVNISWLVGSHPVLDPMVLMTEANRTIGILLKLLQCAGNTPGCLTITVVNCLAAIARKRSQHYDTILSALLDFDPNVQTVKGCHVPSIQYSLRTAFLGFLRCTYSPIIESRERLIRSLRAMNAGDAADQVIRQVDKMIKSADRFIRDARVNKDDQPSNQLPVSGESSRKRPVPHDNEQLANGHEAIAKRIRSGPDSDFTLPAQVNDSGRDHSSVNGVSPNVPVLESELTAVEQMIAVIGALIAEGERGAKSLEILISQIHPDLLADIVIANMKHLPKAPPPLARLESPSVTRPVGSLVSQSHVITTSASMSSVQSLTVSAQAQVSSTTAISAATTSSPSDTSNFSNLPADSKRDPRRDPRRLDPRRGAITPGGAAVSVTDDTAATHLESEDPVSFIKPASHHVASTDDDIQSNLTIKIENDDMISEGPPVPGPDRVSPKTETLEGPGDHQIMEANASMDPEVYSTDSKDENLSTANLLDDNETNGIDSSSILEFDQFSVDVQVSPTSEDTCLELPQLPPYIQLSQEQESKVKHMAISHIIESYNHLQGADCQQFCMPLLARLVAQIDNDNVIITMLQKHILEDHWRKGHELVLHVLYHLHSLMILDSAGNTSSSAVLYDNFLLGVAKTVLDSFPASDKSFSKLLGEVPFLPESALKILDDLCYSDVVDHDGKIIRDIERVTQGLGAIWSLILGRPQNRQGCLGIALKCAVHPQDEIRAKAIRLVTNKLFQLSYIAEDVEKFATKMLLSAVDHEVSNAAQSGPTEQRTEAQVESLEISGTSQVKEPKNDPAGVAKPSSQSVSSISFSEAQRLISLFFALCTKKPSLLQIVFDVYGQASRTVKQAFHRHIPNLVRALGQSYSELLHIISDPPKGSENLLTLVLQILTQDTTPSSDLISTVKHLYETKFRDVTILVPLLSSLSKTEVLPIFPRLVDLPLEKFQRALAHILQGSAHTGPALTPVEVLVAIHGIVPEKDGLALKKITDACSACFEQRTVFTQQVLAKALNQMVDQTPLPLLFMRTIIQAVDAFPALVDFVMEILSKLVTKQVWRMPKLWVGFLKCVYQTQPRSFHVLLQLPPQQLESALNKHANLRGPLASYANQPTVKSSLSRSTLVVLGLANETHVQQHLPTSLHHSETSTSVSGATLT</sequence>